<keyword evidence="11" id="KW-0812">Transmembrane</keyword>
<keyword evidence="15" id="KW-1185">Reference proteome</keyword>
<evidence type="ECO:0000259" key="13">
    <source>
        <dbReference type="Pfam" id="PF05036"/>
    </source>
</evidence>
<dbReference type="Pfam" id="PF00768">
    <property type="entry name" value="Peptidase_S11"/>
    <property type="match status" value="1"/>
</dbReference>
<dbReference type="RefSeq" id="WP_046826742.1">
    <property type="nucleotide sequence ID" value="NZ_LBIA02000001.1"/>
</dbReference>
<dbReference type="Gene3D" id="3.40.710.10">
    <property type="entry name" value="DD-peptidase/beta-lactamase superfamily"/>
    <property type="match status" value="1"/>
</dbReference>
<feature type="active site" description="Proton acceptor" evidence="7">
    <location>
        <position position="83"/>
    </location>
</feature>
<gene>
    <name evidence="14" type="ORF">YH63_016015</name>
</gene>
<evidence type="ECO:0000256" key="1">
    <source>
        <dbReference type="ARBA" id="ARBA00007164"/>
    </source>
</evidence>
<dbReference type="InterPro" id="IPR012338">
    <property type="entry name" value="Beta-lactam/transpept-like"/>
</dbReference>
<keyword evidence="5" id="KW-0573">Peptidoglycan synthesis</keyword>
<dbReference type="PANTHER" id="PTHR21581">
    <property type="entry name" value="D-ALANYL-D-ALANINE CARBOXYPEPTIDASE"/>
    <property type="match status" value="1"/>
</dbReference>
<reference evidence="14" key="1">
    <citation type="submission" date="2019-04" db="EMBL/GenBank/DDBJ databases">
        <title>Whole genome sequencing of cave bacteria.</title>
        <authorList>
            <person name="Gan H.M."/>
            <person name="Barton H."/>
            <person name="Savka M.A."/>
        </authorList>
    </citation>
    <scope>NUCLEOTIDE SEQUENCE [LARGE SCALE GENOMIC DNA]</scope>
    <source>
        <strain evidence="14">LC387</strain>
    </source>
</reference>
<feature type="transmembrane region" description="Helical" evidence="11">
    <location>
        <begin position="12"/>
        <end position="31"/>
    </location>
</feature>
<dbReference type="InterPro" id="IPR036680">
    <property type="entry name" value="SPOR-like_sf"/>
</dbReference>
<dbReference type="AlphaFoldDB" id="A0A4U6BQN4"/>
<proteinExistence type="inferred from homology"/>
<feature type="region of interest" description="Disordered" evidence="10">
    <location>
        <begin position="474"/>
        <end position="500"/>
    </location>
</feature>
<dbReference type="GO" id="GO:0042834">
    <property type="term" value="F:peptidoglycan binding"/>
    <property type="evidence" value="ECO:0007669"/>
    <property type="project" value="InterPro"/>
</dbReference>
<evidence type="ECO:0000256" key="10">
    <source>
        <dbReference type="SAM" id="MobiDB-lite"/>
    </source>
</evidence>
<feature type="domain" description="SPOR" evidence="13">
    <location>
        <begin position="570"/>
        <end position="649"/>
    </location>
</feature>
<evidence type="ECO:0000256" key="7">
    <source>
        <dbReference type="PIRSR" id="PIRSR618044-1"/>
    </source>
</evidence>
<accession>A0A4U6BQN4</accession>
<keyword evidence="6" id="KW-0961">Cell wall biogenesis/degradation</keyword>
<evidence type="ECO:0000313" key="14">
    <source>
        <dbReference type="EMBL" id="TKT72807.1"/>
    </source>
</evidence>
<keyword evidence="4" id="KW-0133">Cell shape</keyword>
<dbReference type="SUPFAM" id="SSF56601">
    <property type="entry name" value="beta-lactamase/transpeptidase-like"/>
    <property type="match status" value="1"/>
</dbReference>
<dbReference type="PRINTS" id="PR00725">
    <property type="entry name" value="DADACBPTASE1"/>
</dbReference>
<evidence type="ECO:0000259" key="12">
    <source>
        <dbReference type="Pfam" id="PF00768"/>
    </source>
</evidence>
<dbReference type="GO" id="GO:0006508">
    <property type="term" value="P:proteolysis"/>
    <property type="evidence" value="ECO:0007669"/>
    <property type="project" value="InterPro"/>
</dbReference>
<feature type="region of interest" description="Disordered" evidence="10">
    <location>
        <begin position="306"/>
        <end position="331"/>
    </location>
</feature>
<organism evidence="14 15">
    <name type="scientific">Afipia massiliensis</name>
    <dbReference type="NCBI Taxonomy" id="211460"/>
    <lineage>
        <taxon>Bacteria</taxon>
        <taxon>Pseudomonadati</taxon>
        <taxon>Pseudomonadota</taxon>
        <taxon>Alphaproteobacteria</taxon>
        <taxon>Hyphomicrobiales</taxon>
        <taxon>Nitrobacteraceae</taxon>
        <taxon>Afipia</taxon>
    </lineage>
</organism>
<keyword evidence="3" id="KW-0378">Hydrolase</keyword>
<dbReference type="InterPro" id="IPR001967">
    <property type="entry name" value="Peptidase_S11_N"/>
</dbReference>
<dbReference type="GO" id="GO:0008360">
    <property type="term" value="P:regulation of cell shape"/>
    <property type="evidence" value="ECO:0007669"/>
    <property type="project" value="UniProtKB-KW"/>
</dbReference>
<sequence>MLGVKSSASLRALRLCLLGVATISVAVTFTIDTADARRRHKQRHAAASSYSPSFSSIIVDANSGSTLQATSADSLRHPASLTKIMTLYMLFERLESGKMKLDTPLDVSVHASQQAPTKLGLRPGQTIRVEDAIKGLVTRSANDAAAVIAEAISGDEDDFAKAMTRKARALGMSKTVYKNASGLPDSEQVTTARDQATLGRAIQDRFPKYYRYFATEAFNYKGRSIRNHNKLLGRVEGVDGIKTGYTRASGFNLVTSMKRGNRYVVGVVMGGRSGGSRDAIMRNLLAEHLDEAATRRTVAAITERGGDTKIASADDADETEAKRPAPMVQSQGAIKVASTTPEPVPLPAPRAVAAAPAPAKPVAEAQDKPAPAPLTSGVISSPLSIIPGSAEPMTPVRVKTVQVRMGQTKVASATPNAPAPVATNAIPAPRSADVAETSKAVVAKAEVKTDAPAASKAERRAEPWPATYAQARSDFPAPLPAQPNTSNGIGQGIIGSVPASSSAPQAQTLAYADPARGAPPTTLGAQAVALQTSAVPQQQPAPQPVQQAALPPAQPTQTIQHNGAIKTVARSGWIIQVGALESESEARQRLHAARGSASKLLSDAEQFTETVSKGNKTLYRARFAGLNQDSAEAACRTLKRSDISCIAIRN</sequence>
<dbReference type="InterPro" id="IPR018044">
    <property type="entry name" value="Peptidase_S11"/>
</dbReference>
<keyword evidence="2" id="KW-0732">Signal</keyword>
<dbReference type="InterPro" id="IPR007730">
    <property type="entry name" value="SPOR-like_dom"/>
</dbReference>
<evidence type="ECO:0000256" key="8">
    <source>
        <dbReference type="PIRSR" id="PIRSR618044-2"/>
    </source>
</evidence>
<evidence type="ECO:0000256" key="9">
    <source>
        <dbReference type="RuleBase" id="RU004016"/>
    </source>
</evidence>
<dbReference type="GO" id="GO:0071555">
    <property type="term" value="P:cell wall organization"/>
    <property type="evidence" value="ECO:0007669"/>
    <property type="project" value="UniProtKB-KW"/>
</dbReference>
<evidence type="ECO:0000256" key="6">
    <source>
        <dbReference type="ARBA" id="ARBA00023316"/>
    </source>
</evidence>
<feature type="domain" description="Peptidase S11 D-alanyl-D-alanine carboxypeptidase A N-terminal" evidence="12">
    <location>
        <begin position="53"/>
        <end position="272"/>
    </location>
</feature>
<evidence type="ECO:0000256" key="4">
    <source>
        <dbReference type="ARBA" id="ARBA00022960"/>
    </source>
</evidence>
<comment type="similarity">
    <text evidence="1 9">Belongs to the peptidase S11 family.</text>
</comment>
<evidence type="ECO:0000256" key="5">
    <source>
        <dbReference type="ARBA" id="ARBA00022984"/>
    </source>
</evidence>
<dbReference type="Proteomes" id="UP000034832">
    <property type="component" value="Unassembled WGS sequence"/>
</dbReference>
<dbReference type="STRING" id="211460.YH63_03000"/>
<dbReference type="Gene3D" id="3.30.70.1070">
    <property type="entry name" value="Sporulation related repeat"/>
    <property type="match status" value="1"/>
</dbReference>
<feature type="active site" evidence="7">
    <location>
        <position position="140"/>
    </location>
</feature>
<evidence type="ECO:0000256" key="3">
    <source>
        <dbReference type="ARBA" id="ARBA00022801"/>
    </source>
</evidence>
<name>A0A4U6BQN4_9BRAD</name>
<keyword evidence="11" id="KW-0472">Membrane</keyword>
<feature type="active site" description="Acyl-ester intermediate" evidence="7">
    <location>
        <position position="80"/>
    </location>
</feature>
<evidence type="ECO:0000256" key="2">
    <source>
        <dbReference type="ARBA" id="ARBA00022729"/>
    </source>
</evidence>
<protein>
    <submittedName>
        <fullName evidence="14">Peptidase M15</fullName>
    </submittedName>
</protein>
<evidence type="ECO:0000256" key="11">
    <source>
        <dbReference type="SAM" id="Phobius"/>
    </source>
</evidence>
<feature type="binding site" evidence="8">
    <location>
        <position position="242"/>
    </location>
    <ligand>
        <name>substrate</name>
    </ligand>
</feature>
<dbReference type="GO" id="GO:0009002">
    <property type="term" value="F:serine-type D-Ala-D-Ala carboxypeptidase activity"/>
    <property type="evidence" value="ECO:0007669"/>
    <property type="project" value="InterPro"/>
</dbReference>
<dbReference type="PANTHER" id="PTHR21581:SF6">
    <property type="entry name" value="TRAFFICKING PROTEIN PARTICLE COMPLEX SUBUNIT 12"/>
    <property type="match status" value="1"/>
</dbReference>
<comment type="caution">
    <text evidence="14">The sequence shown here is derived from an EMBL/GenBank/DDBJ whole genome shotgun (WGS) entry which is preliminary data.</text>
</comment>
<dbReference type="OrthoDB" id="5291989at2"/>
<dbReference type="GO" id="GO:0009252">
    <property type="term" value="P:peptidoglycan biosynthetic process"/>
    <property type="evidence" value="ECO:0007669"/>
    <property type="project" value="UniProtKB-KW"/>
</dbReference>
<keyword evidence="11" id="KW-1133">Transmembrane helix</keyword>
<dbReference type="EMBL" id="LBIA02000001">
    <property type="protein sequence ID" value="TKT72807.1"/>
    <property type="molecule type" value="Genomic_DNA"/>
</dbReference>
<dbReference type="Pfam" id="PF05036">
    <property type="entry name" value="SPOR"/>
    <property type="match status" value="1"/>
</dbReference>
<evidence type="ECO:0000313" key="15">
    <source>
        <dbReference type="Proteomes" id="UP000034832"/>
    </source>
</evidence>